<sequence length="213" mass="24175">MLYIVTGGSGSGKSEYAEQTAVQCRNRTGGTLWYLATMRIWDDEGRKRVERHRRMRAAKGFETIERYTGLETVELEERFEESNSAGLDAEQENDSLKRWESCRVAQKPVLLLECMSNLVLNEFYAQENGAQERILQGIKHLQNQCHDLIIVTNEIFSDGVTYDLESERYIELLGRINRELGQMADSVTEVVYGIPLAVSTPVFAAGERTKDVG</sequence>
<comment type="catalytic activity">
    <reaction evidence="1">
        <text>adenosylcob(III)inamide + ATP = adenosylcob(III)inamide phosphate + ADP + H(+)</text>
        <dbReference type="Rhea" id="RHEA:15769"/>
        <dbReference type="ChEBI" id="CHEBI:2480"/>
        <dbReference type="ChEBI" id="CHEBI:15378"/>
        <dbReference type="ChEBI" id="CHEBI:30616"/>
        <dbReference type="ChEBI" id="CHEBI:58502"/>
        <dbReference type="ChEBI" id="CHEBI:456216"/>
        <dbReference type="EC" id="2.7.1.156"/>
    </reaction>
</comment>
<evidence type="ECO:0000256" key="15">
    <source>
        <dbReference type="ARBA" id="ARBA00023134"/>
    </source>
</evidence>
<dbReference type="InterPro" id="IPR027417">
    <property type="entry name" value="P-loop_NTPase"/>
</dbReference>
<dbReference type="PANTHER" id="PTHR34848">
    <property type="match status" value="1"/>
</dbReference>
<dbReference type="Proteomes" id="UP000241048">
    <property type="component" value="Unassembled WGS sequence"/>
</dbReference>
<dbReference type="InterPro" id="IPR003203">
    <property type="entry name" value="CobU/CobP"/>
</dbReference>
<protein>
    <recommendedName>
        <fullName evidence="16">Adenosylcobinamide kinase</fullName>
        <ecNumber evidence="8">2.7.1.156</ecNumber>
        <ecNumber evidence="9">2.7.7.62</ecNumber>
    </recommendedName>
    <alternativeName>
        <fullName evidence="17">Adenosylcobinamide-phosphate guanylyltransferase</fullName>
    </alternativeName>
</protein>
<keyword evidence="13 20" id="KW-0418">Kinase</keyword>
<keyword evidence="21" id="KW-1185">Reference proteome</keyword>
<feature type="binding site" evidence="19">
    <location>
        <position position="94"/>
    </location>
    <ligand>
        <name>GTP</name>
        <dbReference type="ChEBI" id="CHEBI:37565"/>
    </ligand>
</feature>
<feature type="binding site" evidence="19">
    <location>
        <position position="65"/>
    </location>
    <ligand>
        <name>GTP</name>
        <dbReference type="ChEBI" id="CHEBI:37565"/>
    </ligand>
</feature>
<dbReference type="UniPathway" id="UPA00148">
    <property type="reaction ID" value="UER00236"/>
</dbReference>
<keyword evidence="14" id="KW-0067">ATP-binding</keyword>
<evidence type="ECO:0000256" key="6">
    <source>
        <dbReference type="ARBA" id="ARBA00005159"/>
    </source>
</evidence>
<comment type="function">
    <text evidence="4">Catalyzes ATP-dependent phosphorylation of adenosylcobinamide and addition of GMP to adenosylcobinamide phosphate.</text>
</comment>
<dbReference type="GO" id="GO:0043752">
    <property type="term" value="F:adenosylcobinamide kinase activity"/>
    <property type="evidence" value="ECO:0007669"/>
    <property type="project" value="UniProtKB-EC"/>
</dbReference>
<evidence type="ECO:0000313" key="20">
    <source>
        <dbReference type="EMBL" id="PST38759.1"/>
    </source>
</evidence>
<evidence type="ECO:0000256" key="14">
    <source>
        <dbReference type="ARBA" id="ARBA00022840"/>
    </source>
</evidence>
<evidence type="ECO:0000313" key="21">
    <source>
        <dbReference type="Proteomes" id="UP000241048"/>
    </source>
</evidence>
<dbReference type="CDD" id="cd00544">
    <property type="entry name" value="CobU"/>
    <property type="match status" value="1"/>
</dbReference>
<dbReference type="GO" id="GO:0005524">
    <property type="term" value="F:ATP binding"/>
    <property type="evidence" value="ECO:0007669"/>
    <property type="project" value="UniProtKB-KW"/>
</dbReference>
<evidence type="ECO:0000256" key="12">
    <source>
        <dbReference type="ARBA" id="ARBA00022741"/>
    </source>
</evidence>
<dbReference type="GO" id="GO:0009236">
    <property type="term" value="P:cobalamin biosynthetic process"/>
    <property type="evidence" value="ECO:0007669"/>
    <property type="project" value="UniProtKB-UniPathway"/>
</dbReference>
<reference evidence="20 21" key="1">
    <citation type="submission" date="2018-03" db="EMBL/GenBank/DDBJ databases">
        <title>Lachnoclostridium SNUG30386 gen.nov., sp.nov., isolated from human faeces.</title>
        <authorList>
            <person name="Seo B."/>
            <person name="Jeon K."/>
            <person name="Ko G."/>
        </authorList>
    </citation>
    <scope>NUCLEOTIDE SEQUENCE [LARGE SCALE GENOMIC DNA]</scope>
    <source>
        <strain evidence="20 21">SNUG30386</strain>
    </source>
</reference>
<feature type="binding site" evidence="19">
    <location>
        <begin position="7"/>
        <end position="14"/>
    </location>
    <ligand>
        <name>GTP</name>
        <dbReference type="ChEBI" id="CHEBI:37565"/>
    </ligand>
</feature>
<dbReference type="Gene3D" id="3.40.50.300">
    <property type="entry name" value="P-loop containing nucleotide triphosphate hydrolases"/>
    <property type="match status" value="1"/>
</dbReference>
<dbReference type="AlphaFoldDB" id="A0A2T3FU28"/>
<gene>
    <name evidence="20" type="ORF">C7U56_02085</name>
</gene>
<keyword evidence="10" id="KW-0169">Cobalamin biosynthesis</keyword>
<keyword evidence="11" id="KW-0808">Transferase</keyword>
<evidence type="ECO:0000256" key="10">
    <source>
        <dbReference type="ARBA" id="ARBA00022573"/>
    </source>
</evidence>
<evidence type="ECO:0000256" key="7">
    <source>
        <dbReference type="ARBA" id="ARBA00007490"/>
    </source>
</evidence>
<keyword evidence="15 19" id="KW-0342">GTP-binding</keyword>
<dbReference type="GO" id="GO:0008820">
    <property type="term" value="F:cobinamide phosphate guanylyltransferase activity"/>
    <property type="evidence" value="ECO:0007669"/>
    <property type="project" value="UniProtKB-EC"/>
</dbReference>
<evidence type="ECO:0000256" key="17">
    <source>
        <dbReference type="ARBA" id="ARBA00030571"/>
    </source>
</evidence>
<comment type="catalytic activity">
    <reaction evidence="3">
        <text>adenosylcob(III)inamide + GTP = adenosylcob(III)inamide phosphate + GDP + H(+)</text>
        <dbReference type="Rhea" id="RHEA:15765"/>
        <dbReference type="ChEBI" id="CHEBI:2480"/>
        <dbReference type="ChEBI" id="CHEBI:15378"/>
        <dbReference type="ChEBI" id="CHEBI:37565"/>
        <dbReference type="ChEBI" id="CHEBI:58189"/>
        <dbReference type="ChEBI" id="CHEBI:58502"/>
        <dbReference type="EC" id="2.7.1.156"/>
    </reaction>
</comment>
<dbReference type="EMBL" id="PYLO01000001">
    <property type="protein sequence ID" value="PST38759.1"/>
    <property type="molecule type" value="Genomic_DNA"/>
</dbReference>
<comment type="pathway">
    <text evidence="6">Cofactor biosynthesis; adenosylcobalamin biosynthesis; adenosylcobalamin from cob(II)yrinate a,c-diamide: step 5/7.</text>
</comment>
<evidence type="ECO:0000256" key="19">
    <source>
        <dbReference type="PIRSR" id="PIRSR006135-2"/>
    </source>
</evidence>
<evidence type="ECO:0000256" key="2">
    <source>
        <dbReference type="ARBA" id="ARBA00000711"/>
    </source>
</evidence>
<evidence type="ECO:0000256" key="8">
    <source>
        <dbReference type="ARBA" id="ARBA00012016"/>
    </source>
</evidence>
<evidence type="ECO:0000256" key="5">
    <source>
        <dbReference type="ARBA" id="ARBA00004692"/>
    </source>
</evidence>
<dbReference type="EC" id="2.7.7.62" evidence="9"/>
<feature type="active site" description="GMP-histidine intermediate" evidence="18">
    <location>
        <position position="52"/>
    </location>
</feature>
<evidence type="ECO:0000256" key="3">
    <source>
        <dbReference type="ARBA" id="ARBA00001522"/>
    </source>
</evidence>
<evidence type="ECO:0000256" key="9">
    <source>
        <dbReference type="ARBA" id="ARBA00012523"/>
    </source>
</evidence>
<evidence type="ECO:0000256" key="11">
    <source>
        <dbReference type="ARBA" id="ARBA00022679"/>
    </source>
</evidence>
<name>A0A2T3FU28_9CLOT</name>
<dbReference type="EC" id="2.7.1.156" evidence="8"/>
<dbReference type="PIRSF" id="PIRSF006135">
    <property type="entry name" value="CobU"/>
    <property type="match status" value="1"/>
</dbReference>
<dbReference type="PANTHER" id="PTHR34848:SF1">
    <property type="entry name" value="BIFUNCTIONAL ADENOSYLCOBALAMIN BIOSYNTHESIS PROTEIN COBU"/>
    <property type="match status" value="1"/>
</dbReference>
<comment type="similarity">
    <text evidence="7">Belongs to the CobU/CobP family.</text>
</comment>
<organism evidence="20 21">
    <name type="scientific">Clostridium fessum</name>
    <dbReference type="NCBI Taxonomy" id="2126740"/>
    <lineage>
        <taxon>Bacteria</taxon>
        <taxon>Bacillati</taxon>
        <taxon>Bacillota</taxon>
        <taxon>Clostridia</taxon>
        <taxon>Eubacteriales</taxon>
        <taxon>Clostridiaceae</taxon>
        <taxon>Clostridium</taxon>
    </lineage>
</organism>
<evidence type="ECO:0000256" key="1">
    <source>
        <dbReference type="ARBA" id="ARBA00000312"/>
    </source>
</evidence>
<dbReference type="GO" id="GO:0005525">
    <property type="term" value="F:GTP binding"/>
    <property type="evidence" value="ECO:0007669"/>
    <property type="project" value="UniProtKB-KW"/>
</dbReference>
<evidence type="ECO:0000256" key="16">
    <source>
        <dbReference type="ARBA" id="ARBA00029570"/>
    </source>
</evidence>
<dbReference type="Pfam" id="PF02283">
    <property type="entry name" value="CobU"/>
    <property type="match status" value="2"/>
</dbReference>
<dbReference type="SUPFAM" id="SSF52540">
    <property type="entry name" value="P-loop containing nucleoside triphosphate hydrolases"/>
    <property type="match status" value="2"/>
</dbReference>
<evidence type="ECO:0000256" key="13">
    <source>
        <dbReference type="ARBA" id="ARBA00022777"/>
    </source>
</evidence>
<accession>A0A2T3FU28</accession>
<feature type="binding site" evidence="19">
    <location>
        <begin position="53"/>
        <end position="56"/>
    </location>
    <ligand>
        <name>GTP</name>
        <dbReference type="ChEBI" id="CHEBI:37565"/>
    </ligand>
</feature>
<evidence type="ECO:0000256" key="18">
    <source>
        <dbReference type="PIRSR" id="PIRSR006135-1"/>
    </source>
</evidence>
<keyword evidence="12 19" id="KW-0547">Nucleotide-binding</keyword>
<evidence type="ECO:0000256" key="4">
    <source>
        <dbReference type="ARBA" id="ARBA00003889"/>
    </source>
</evidence>
<comment type="caution">
    <text evidence="20">The sequence shown here is derived from an EMBL/GenBank/DDBJ whole genome shotgun (WGS) entry which is preliminary data.</text>
</comment>
<dbReference type="RefSeq" id="WP_106999944.1">
    <property type="nucleotide sequence ID" value="NZ_PYLO01000001.1"/>
</dbReference>
<proteinExistence type="inferred from homology"/>
<comment type="catalytic activity">
    <reaction evidence="2">
        <text>adenosylcob(III)inamide phosphate + GTP + H(+) = adenosylcob(III)inamide-GDP + diphosphate</text>
        <dbReference type="Rhea" id="RHEA:22712"/>
        <dbReference type="ChEBI" id="CHEBI:15378"/>
        <dbReference type="ChEBI" id="CHEBI:33019"/>
        <dbReference type="ChEBI" id="CHEBI:37565"/>
        <dbReference type="ChEBI" id="CHEBI:58502"/>
        <dbReference type="ChEBI" id="CHEBI:60487"/>
        <dbReference type="EC" id="2.7.7.62"/>
    </reaction>
</comment>
<comment type="pathway">
    <text evidence="5">Cofactor biosynthesis; adenosylcobalamin biosynthesis; adenosylcobalamin from cob(II)yrinate a,c-diamide: step 6/7.</text>
</comment>